<feature type="transmembrane region" description="Helical" evidence="1">
    <location>
        <begin position="34"/>
        <end position="52"/>
    </location>
</feature>
<keyword evidence="3" id="KW-1185">Reference proteome</keyword>
<keyword evidence="1" id="KW-0812">Transmembrane</keyword>
<evidence type="ECO:0000313" key="2">
    <source>
        <dbReference type="EMBL" id="MFC4059066.1"/>
    </source>
</evidence>
<protein>
    <recommendedName>
        <fullName evidence="4">ABC transporter permease</fullName>
    </recommendedName>
</protein>
<keyword evidence="1" id="KW-1133">Transmembrane helix</keyword>
<reference evidence="3" key="1">
    <citation type="journal article" date="2019" name="Int. J. Syst. Evol. Microbiol.">
        <title>The Global Catalogue of Microorganisms (GCM) 10K type strain sequencing project: providing services to taxonomists for standard genome sequencing and annotation.</title>
        <authorList>
            <consortium name="The Broad Institute Genomics Platform"/>
            <consortium name="The Broad Institute Genome Sequencing Center for Infectious Disease"/>
            <person name="Wu L."/>
            <person name="Ma J."/>
        </authorList>
    </citation>
    <scope>NUCLEOTIDE SEQUENCE [LARGE SCALE GENOMIC DNA]</scope>
    <source>
        <strain evidence="3">TBRC 4489</strain>
    </source>
</reference>
<feature type="non-terminal residue" evidence="2">
    <location>
        <position position="1"/>
    </location>
</feature>
<name>A0ABV8I7C0_9ACTN</name>
<dbReference type="EMBL" id="JBHSBM010000016">
    <property type="protein sequence ID" value="MFC4059066.1"/>
    <property type="molecule type" value="Genomic_DNA"/>
</dbReference>
<keyword evidence="1" id="KW-0472">Membrane</keyword>
<dbReference type="Proteomes" id="UP001595850">
    <property type="component" value="Unassembled WGS sequence"/>
</dbReference>
<comment type="caution">
    <text evidence="2">The sequence shown here is derived from an EMBL/GenBank/DDBJ whole genome shotgun (WGS) entry which is preliminary data.</text>
</comment>
<evidence type="ECO:0000256" key="1">
    <source>
        <dbReference type="SAM" id="Phobius"/>
    </source>
</evidence>
<accession>A0ABV8I7C0</accession>
<proteinExistence type="predicted"/>
<feature type="transmembrane region" description="Helical" evidence="1">
    <location>
        <begin position="82"/>
        <end position="101"/>
    </location>
</feature>
<sequence>EAAGGLLPRAAACLLLGLVAYGSATLARTAATPLAVLVVVPVLVSPLLRGPVPGVVRLLPYEAALSLLGAPRGPDLALDRPVGLLVVVAWAVVLVGAAWAVTVRRDG</sequence>
<gene>
    <name evidence="2" type="ORF">ACFOWE_12210</name>
</gene>
<evidence type="ECO:0008006" key="4">
    <source>
        <dbReference type="Google" id="ProtNLM"/>
    </source>
</evidence>
<organism evidence="2 3">
    <name type="scientific">Planomonospora corallina</name>
    <dbReference type="NCBI Taxonomy" id="1806052"/>
    <lineage>
        <taxon>Bacteria</taxon>
        <taxon>Bacillati</taxon>
        <taxon>Actinomycetota</taxon>
        <taxon>Actinomycetes</taxon>
        <taxon>Streptosporangiales</taxon>
        <taxon>Streptosporangiaceae</taxon>
        <taxon>Planomonospora</taxon>
    </lineage>
</organism>
<feature type="transmembrane region" description="Helical" evidence="1">
    <location>
        <begin position="6"/>
        <end position="27"/>
    </location>
</feature>
<evidence type="ECO:0000313" key="3">
    <source>
        <dbReference type="Proteomes" id="UP001595850"/>
    </source>
</evidence>